<evidence type="ECO:0000256" key="3">
    <source>
        <dbReference type="ARBA" id="ARBA00022692"/>
    </source>
</evidence>
<keyword evidence="2" id="KW-1003">Cell membrane</keyword>
<dbReference type="Pfam" id="PF13396">
    <property type="entry name" value="PLDc_N"/>
    <property type="match status" value="1"/>
</dbReference>
<keyword evidence="3 6" id="KW-0812">Transmembrane</keyword>
<dbReference type="GO" id="GO:0005886">
    <property type="term" value="C:plasma membrane"/>
    <property type="evidence" value="ECO:0007669"/>
    <property type="project" value="UniProtKB-SubCell"/>
</dbReference>
<dbReference type="Proteomes" id="UP000286208">
    <property type="component" value="Unassembled WGS sequence"/>
</dbReference>
<feature type="transmembrane region" description="Helical" evidence="6">
    <location>
        <begin position="7"/>
        <end position="28"/>
    </location>
</feature>
<sequence length="126" mass="14194">MDSFWDFLWVILVSFAFVAYLMLLFSIITDLFRDHKSSGWVKAIWVVFLIILPFITALIYLIVKGDDMTKRSVRAAQQMQDAQESYIRQVAGKSGAEQIADAKVLLDAGTITPQEFESLKAKALAS</sequence>
<keyword evidence="4 6" id="KW-1133">Transmembrane helix</keyword>
<keyword evidence="5 6" id="KW-0472">Membrane</keyword>
<dbReference type="AlphaFoldDB" id="A0A438BC53"/>
<protein>
    <recommendedName>
        <fullName evidence="7">Cardiolipin synthase N-terminal domain-containing protein</fullName>
    </recommendedName>
</protein>
<evidence type="ECO:0000256" key="5">
    <source>
        <dbReference type="ARBA" id="ARBA00023136"/>
    </source>
</evidence>
<feature type="domain" description="Cardiolipin synthase N-terminal" evidence="7">
    <location>
        <begin position="19"/>
        <end position="63"/>
    </location>
</feature>
<organism evidence="8 9">
    <name type="scientific">Prescottella agglutinans</name>
    <dbReference type="NCBI Taxonomy" id="1644129"/>
    <lineage>
        <taxon>Bacteria</taxon>
        <taxon>Bacillati</taxon>
        <taxon>Actinomycetota</taxon>
        <taxon>Actinomycetes</taxon>
        <taxon>Mycobacteriales</taxon>
        <taxon>Nocardiaceae</taxon>
        <taxon>Prescottella</taxon>
    </lineage>
</organism>
<evidence type="ECO:0000259" key="7">
    <source>
        <dbReference type="Pfam" id="PF13396"/>
    </source>
</evidence>
<dbReference type="OrthoDB" id="7596142at2"/>
<evidence type="ECO:0000313" key="8">
    <source>
        <dbReference type="EMBL" id="RVW08512.1"/>
    </source>
</evidence>
<reference evidence="8 9" key="1">
    <citation type="submission" date="2018-11" db="EMBL/GenBank/DDBJ databases">
        <title>Rhodococcus spongicola sp. nov. and Rhodococcus xishaensis sp. nov. from marine sponges.</title>
        <authorList>
            <person name="Li L."/>
            <person name="Lin H.W."/>
        </authorList>
    </citation>
    <scope>NUCLEOTIDE SEQUENCE [LARGE SCALE GENOMIC DNA]</scope>
    <source>
        <strain evidence="8 9">CCTCC AB2014297</strain>
    </source>
</reference>
<comment type="caution">
    <text evidence="8">The sequence shown here is derived from an EMBL/GenBank/DDBJ whole genome shotgun (WGS) entry which is preliminary data.</text>
</comment>
<keyword evidence="9" id="KW-1185">Reference proteome</keyword>
<proteinExistence type="predicted"/>
<dbReference type="RefSeq" id="WP_127917164.1">
    <property type="nucleotide sequence ID" value="NZ_RKLP01000008.1"/>
</dbReference>
<gene>
    <name evidence="8" type="ORF">EGT67_16505</name>
</gene>
<evidence type="ECO:0000313" key="9">
    <source>
        <dbReference type="Proteomes" id="UP000286208"/>
    </source>
</evidence>
<evidence type="ECO:0000256" key="4">
    <source>
        <dbReference type="ARBA" id="ARBA00022989"/>
    </source>
</evidence>
<comment type="subcellular location">
    <subcellularLocation>
        <location evidence="1">Cell membrane</location>
        <topology evidence="1">Multi-pass membrane protein</topology>
    </subcellularLocation>
</comment>
<evidence type="ECO:0000256" key="2">
    <source>
        <dbReference type="ARBA" id="ARBA00022475"/>
    </source>
</evidence>
<feature type="transmembrane region" description="Helical" evidence="6">
    <location>
        <begin position="40"/>
        <end position="63"/>
    </location>
</feature>
<dbReference type="EMBL" id="RKLP01000008">
    <property type="protein sequence ID" value="RVW08512.1"/>
    <property type="molecule type" value="Genomic_DNA"/>
</dbReference>
<accession>A0A438BC53</accession>
<name>A0A438BC53_9NOCA</name>
<evidence type="ECO:0000256" key="6">
    <source>
        <dbReference type="SAM" id="Phobius"/>
    </source>
</evidence>
<evidence type="ECO:0000256" key="1">
    <source>
        <dbReference type="ARBA" id="ARBA00004651"/>
    </source>
</evidence>
<dbReference type="InterPro" id="IPR027379">
    <property type="entry name" value="CLS_N"/>
</dbReference>